<keyword evidence="3" id="KW-1185">Reference proteome</keyword>
<dbReference type="EMBL" id="KN818279">
    <property type="protein sequence ID" value="KIL61803.1"/>
    <property type="molecule type" value="Genomic_DNA"/>
</dbReference>
<feature type="signal peptide" evidence="1">
    <location>
        <begin position="1"/>
        <end position="17"/>
    </location>
</feature>
<dbReference type="InParanoid" id="A0A0C2WZF6"/>
<feature type="chain" id="PRO_5002173909" description="Secreted protein" evidence="1">
    <location>
        <begin position="18"/>
        <end position="82"/>
    </location>
</feature>
<accession>A0A0C2WZF6</accession>
<dbReference type="AlphaFoldDB" id="A0A0C2WZF6"/>
<reference evidence="2 3" key="1">
    <citation type="submission" date="2014-04" db="EMBL/GenBank/DDBJ databases">
        <title>Evolutionary Origins and Diversification of the Mycorrhizal Mutualists.</title>
        <authorList>
            <consortium name="DOE Joint Genome Institute"/>
            <consortium name="Mycorrhizal Genomics Consortium"/>
            <person name="Kohler A."/>
            <person name="Kuo A."/>
            <person name="Nagy L.G."/>
            <person name="Floudas D."/>
            <person name="Copeland A."/>
            <person name="Barry K.W."/>
            <person name="Cichocki N."/>
            <person name="Veneault-Fourrey C."/>
            <person name="LaButti K."/>
            <person name="Lindquist E.A."/>
            <person name="Lipzen A."/>
            <person name="Lundell T."/>
            <person name="Morin E."/>
            <person name="Murat C."/>
            <person name="Riley R."/>
            <person name="Ohm R."/>
            <person name="Sun H."/>
            <person name="Tunlid A."/>
            <person name="Henrissat B."/>
            <person name="Grigoriev I.V."/>
            <person name="Hibbett D.S."/>
            <person name="Martin F."/>
        </authorList>
    </citation>
    <scope>NUCLEOTIDE SEQUENCE [LARGE SCALE GENOMIC DNA]</scope>
    <source>
        <strain evidence="2 3">Koide BX008</strain>
    </source>
</reference>
<organism evidence="2 3">
    <name type="scientific">Amanita muscaria (strain Koide BX008)</name>
    <dbReference type="NCBI Taxonomy" id="946122"/>
    <lineage>
        <taxon>Eukaryota</taxon>
        <taxon>Fungi</taxon>
        <taxon>Dikarya</taxon>
        <taxon>Basidiomycota</taxon>
        <taxon>Agaricomycotina</taxon>
        <taxon>Agaricomycetes</taxon>
        <taxon>Agaricomycetidae</taxon>
        <taxon>Agaricales</taxon>
        <taxon>Pluteineae</taxon>
        <taxon>Amanitaceae</taxon>
        <taxon>Amanita</taxon>
    </lineage>
</organism>
<evidence type="ECO:0000313" key="2">
    <source>
        <dbReference type="EMBL" id="KIL61803.1"/>
    </source>
</evidence>
<proteinExistence type="predicted"/>
<dbReference type="HOGENOM" id="CLU_2557823_0_0_1"/>
<sequence length="82" mass="9850">MFYYFMLLLLSKSCCFSLRSRRTKNRMCNFFQKLLKAEAFRRVRMCNLQSAKDCASVKTSLATVHARAQEMKNYHWLRLPFI</sequence>
<evidence type="ECO:0000313" key="3">
    <source>
        <dbReference type="Proteomes" id="UP000054549"/>
    </source>
</evidence>
<keyword evidence="1" id="KW-0732">Signal</keyword>
<evidence type="ECO:0000256" key="1">
    <source>
        <dbReference type="SAM" id="SignalP"/>
    </source>
</evidence>
<dbReference type="OrthoDB" id="3264551at2759"/>
<dbReference type="Proteomes" id="UP000054549">
    <property type="component" value="Unassembled WGS sequence"/>
</dbReference>
<name>A0A0C2WZF6_AMAMK</name>
<evidence type="ECO:0008006" key="4">
    <source>
        <dbReference type="Google" id="ProtNLM"/>
    </source>
</evidence>
<protein>
    <recommendedName>
        <fullName evidence="4">Secreted protein</fullName>
    </recommendedName>
</protein>
<gene>
    <name evidence="2" type="ORF">M378DRAFT_816938</name>
</gene>